<dbReference type="EMBL" id="JABBGK010000001">
    <property type="protein sequence ID" value="NML73421.1"/>
    <property type="molecule type" value="Genomic_DNA"/>
</dbReference>
<feature type="transmembrane region" description="Helical" evidence="7">
    <location>
        <begin position="222"/>
        <end position="241"/>
    </location>
</feature>
<evidence type="ECO:0000313" key="9">
    <source>
        <dbReference type="EMBL" id="NML73421.1"/>
    </source>
</evidence>
<keyword evidence="9" id="KW-0645">Protease</keyword>
<feature type="transmembrane region" description="Helical" evidence="7">
    <location>
        <begin position="120"/>
        <end position="138"/>
    </location>
</feature>
<evidence type="ECO:0000256" key="5">
    <source>
        <dbReference type="ARBA" id="ARBA00022989"/>
    </source>
</evidence>
<feature type="transmembrane region" description="Helical" evidence="7">
    <location>
        <begin position="25"/>
        <end position="45"/>
    </location>
</feature>
<dbReference type="InterPro" id="IPR022764">
    <property type="entry name" value="Peptidase_S54_rhomboid_dom"/>
</dbReference>
<keyword evidence="2" id="KW-1003">Cell membrane</keyword>
<dbReference type="AlphaFoldDB" id="A0A7Y0ATW2"/>
<accession>A0A7Y0ATW2</accession>
<keyword evidence="3" id="KW-0997">Cell inner membrane</keyword>
<keyword evidence="6 7" id="KW-0472">Membrane</keyword>
<keyword evidence="5 7" id="KW-1133">Transmembrane helix</keyword>
<dbReference type="PANTHER" id="PTHR43066:SF26">
    <property type="entry name" value="RHOMBOID PROTEASE GLPG"/>
    <property type="match status" value="1"/>
</dbReference>
<proteinExistence type="predicted"/>
<protein>
    <submittedName>
        <fullName evidence="9">Rhomboid family intramembrane serine protease</fullName>
    </submittedName>
</protein>
<dbReference type="PANTHER" id="PTHR43066">
    <property type="entry name" value="RHOMBOID-RELATED PROTEIN"/>
    <property type="match status" value="1"/>
</dbReference>
<evidence type="ECO:0000256" key="6">
    <source>
        <dbReference type="ARBA" id="ARBA00023136"/>
    </source>
</evidence>
<organism evidence="9 10">
    <name type="scientific">Rhizobium terricola</name>
    <dbReference type="NCBI Taxonomy" id="2728849"/>
    <lineage>
        <taxon>Bacteria</taxon>
        <taxon>Pseudomonadati</taxon>
        <taxon>Pseudomonadota</taxon>
        <taxon>Alphaproteobacteria</taxon>
        <taxon>Hyphomicrobiales</taxon>
        <taxon>Rhizobiaceae</taxon>
        <taxon>Rhizobium/Agrobacterium group</taxon>
        <taxon>Rhizobium</taxon>
    </lineage>
</organism>
<reference evidence="9 10" key="1">
    <citation type="submission" date="2020-04" db="EMBL/GenBank/DDBJ databases">
        <title>Rhizobium sp. S-51 isolated from soil.</title>
        <authorList>
            <person name="Dahal R.H."/>
        </authorList>
    </citation>
    <scope>NUCLEOTIDE SEQUENCE [LARGE SCALE GENOMIC DNA]</scope>
    <source>
        <strain evidence="9 10">S-51</strain>
    </source>
</reference>
<dbReference type="Proteomes" id="UP000541470">
    <property type="component" value="Unassembled WGS sequence"/>
</dbReference>
<keyword evidence="10" id="KW-1185">Reference proteome</keyword>
<feature type="transmembrane region" description="Helical" evidence="7">
    <location>
        <begin position="196"/>
        <end position="216"/>
    </location>
</feature>
<comment type="caution">
    <text evidence="9">The sequence shown here is derived from an EMBL/GenBank/DDBJ whole genome shotgun (WGS) entry which is preliminary data.</text>
</comment>
<evidence type="ECO:0000259" key="8">
    <source>
        <dbReference type="Pfam" id="PF01694"/>
    </source>
</evidence>
<dbReference type="Gene3D" id="1.20.1540.10">
    <property type="entry name" value="Rhomboid-like"/>
    <property type="match status" value="1"/>
</dbReference>
<evidence type="ECO:0000256" key="7">
    <source>
        <dbReference type="SAM" id="Phobius"/>
    </source>
</evidence>
<feature type="transmembrane region" description="Helical" evidence="7">
    <location>
        <begin position="144"/>
        <end position="165"/>
    </location>
</feature>
<dbReference type="GO" id="GO:0004252">
    <property type="term" value="F:serine-type endopeptidase activity"/>
    <property type="evidence" value="ECO:0007669"/>
    <property type="project" value="InterPro"/>
</dbReference>
<dbReference type="GO" id="GO:0006508">
    <property type="term" value="P:proteolysis"/>
    <property type="evidence" value="ECO:0007669"/>
    <property type="project" value="UniProtKB-KW"/>
</dbReference>
<gene>
    <name evidence="9" type="ORF">HHL25_04690</name>
</gene>
<evidence type="ECO:0000256" key="2">
    <source>
        <dbReference type="ARBA" id="ARBA00022475"/>
    </source>
</evidence>
<evidence type="ECO:0000256" key="4">
    <source>
        <dbReference type="ARBA" id="ARBA00022692"/>
    </source>
</evidence>
<dbReference type="InterPro" id="IPR035952">
    <property type="entry name" value="Rhomboid-like_sf"/>
</dbReference>
<name>A0A7Y0ATW2_9HYPH</name>
<sequence>MPPQSPDGDGPAEGGAPHPRKAEPIFNLPSGILIVLGGLALIYAIQSLVLSAPLAQWLAITFGFSPVRYVYPLSEQGFEWLWSPVTYSFLHGSIEHLAFNGLWLAAFGTPVLRRIGNMRFVIFWITSSAAGAIFHAAFNWGEPTVMIGASGVVSGLMGAACRFAIGLSGRALPSFTGYQPPRLSIGAALSLKTVRVFILVWFAGNVAIALGLPLFGDFAGTVAWDAHIGGFLFGFLFFALFDPIRSEIRLR</sequence>
<evidence type="ECO:0000313" key="10">
    <source>
        <dbReference type="Proteomes" id="UP000541470"/>
    </source>
</evidence>
<feature type="transmembrane region" description="Helical" evidence="7">
    <location>
        <begin position="52"/>
        <end position="69"/>
    </location>
</feature>
<evidence type="ECO:0000256" key="1">
    <source>
        <dbReference type="ARBA" id="ARBA00004141"/>
    </source>
</evidence>
<dbReference type="GO" id="GO:0016020">
    <property type="term" value="C:membrane"/>
    <property type="evidence" value="ECO:0007669"/>
    <property type="project" value="UniProtKB-SubCell"/>
</dbReference>
<keyword evidence="9" id="KW-0378">Hydrolase</keyword>
<keyword evidence="4 7" id="KW-0812">Transmembrane</keyword>
<dbReference type="Pfam" id="PF01694">
    <property type="entry name" value="Rhomboid"/>
    <property type="match status" value="1"/>
</dbReference>
<feature type="domain" description="Peptidase S54 rhomboid" evidence="8">
    <location>
        <begin position="81"/>
        <end position="240"/>
    </location>
</feature>
<dbReference type="SUPFAM" id="SSF144091">
    <property type="entry name" value="Rhomboid-like"/>
    <property type="match status" value="1"/>
</dbReference>
<evidence type="ECO:0000256" key="3">
    <source>
        <dbReference type="ARBA" id="ARBA00022519"/>
    </source>
</evidence>
<feature type="transmembrane region" description="Helical" evidence="7">
    <location>
        <begin position="89"/>
        <end position="108"/>
    </location>
</feature>
<comment type="subcellular location">
    <subcellularLocation>
        <location evidence="1">Membrane</location>
        <topology evidence="1">Multi-pass membrane protein</topology>
    </subcellularLocation>
</comment>